<dbReference type="RefSeq" id="WP_264772524.1">
    <property type="nucleotide sequence ID" value="NZ_JAPDOG010000014.1"/>
</dbReference>
<proteinExistence type="predicted"/>
<comment type="caution">
    <text evidence="1">The sequence shown here is derived from an EMBL/GenBank/DDBJ whole genome shotgun (WGS) entry which is preliminary data.</text>
</comment>
<evidence type="ECO:0000313" key="2">
    <source>
        <dbReference type="Proteomes" id="UP001207582"/>
    </source>
</evidence>
<sequence>MQTLRMIGWEQFAEMFGGRHVVENETGPTGGRYVRGPLYTEVGSETLFGFPKGVARDRCTIDLAALEAVPLSQIIAAIEAIEAEDADPAPEPAGN</sequence>
<evidence type="ECO:0000313" key="1">
    <source>
        <dbReference type="EMBL" id="MCW3782890.1"/>
    </source>
</evidence>
<reference evidence="1 2" key="1">
    <citation type="submission" date="2022-10" db="EMBL/GenBank/DDBJ databases">
        <title>Defluviimonas sp. CAU 1641 isolated from mud.</title>
        <authorList>
            <person name="Kim W."/>
        </authorList>
    </citation>
    <scope>NUCLEOTIDE SEQUENCE [LARGE SCALE GENOMIC DNA]</scope>
    <source>
        <strain evidence="1 2">CAU 1641</strain>
    </source>
</reference>
<gene>
    <name evidence="1" type="ORF">OM960_14990</name>
</gene>
<keyword evidence="2" id="KW-1185">Reference proteome</keyword>
<protein>
    <submittedName>
        <fullName evidence="1">Uncharacterized protein</fullName>
    </submittedName>
</protein>
<name>A0ABT3J612_9RHOB</name>
<organism evidence="1 2">
    <name type="scientific">Defluviimonas salinarum</name>
    <dbReference type="NCBI Taxonomy" id="2992147"/>
    <lineage>
        <taxon>Bacteria</taxon>
        <taxon>Pseudomonadati</taxon>
        <taxon>Pseudomonadota</taxon>
        <taxon>Alphaproteobacteria</taxon>
        <taxon>Rhodobacterales</taxon>
        <taxon>Paracoccaceae</taxon>
        <taxon>Albidovulum</taxon>
    </lineage>
</organism>
<accession>A0ABT3J612</accession>
<dbReference type="Proteomes" id="UP001207582">
    <property type="component" value="Unassembled WGS sequence"/>
</dbReference>
<dbReference type="EMBL" id="JAPDOG010000014">
    <property type="protein sequence ID" value="MCW3782890.1"/>
    <property type="molecule type" value="Genomic_DNA"/>
</dbReference>